<dbReference type="Proteomes" id="UP001596157">
    <property type="component" value="Unassembled WGS sequence"/>
</dbReference>
<evidence type="ECO:0000313" key="2">
    <source>
        <dbReference type="EMBL" id="MFC5288738.1"/>
    </source>
</evidence>
<comment type="caution">
    <text evidence="2">The sequence shown here is derived from an EMBL/GenBank/DDBJ whole genome shotgun (WGS) entry which is preliminary data.</text>
</comment>
<feature type="domain" description="Bacterial bifunctional deaminase-reductase C-terminal" evidence="1">
    <location>
        <begin position="4"/>
        <end position="179"/>
    </location>
</feature>
<name>A0ABW0EQW9_9PSEU</name>
<dbReference type="PANTHER" id="PTHR38011">
    <property type="entry name" value="DIHYDROFOLATE REDUCTASE FAMILY PROTEIN (AFU_ORTHOLOGUE AFUA_8G06820)"/>
    <property type="match status" value="1"/>
</dbReference>
<dbReference type="InterPro" id="IPR024072">
    <property type="entry name" value="DHFR-like_dom_sf"/>
</dbReference>
<sequence length="185" mass="19872">MRRLIHFVHSSADGFIEGPNGEFDWPVMEQDLSDYSIDLTGRAEVFLYGRVVWEMMAGYWPEVESLSEHPHDLAFAPIWRSTPKAVLSRTLVEAGHGARVVAGDLTDQVTELKAGGDGAVLLFGGSSAAGALSALGLIDEYRVVVHPVLLGGGKPVFAPGARRAGLRLVETRAFDGGSVLLHYTA</sequence>
<dbReference type="Gene3D" id="3.40.430.10">
    <property type="entry name" value="Dihydrofolate Reductase, subunit A"/>
    <property type="match status" value="1"/>
</dbReference>
<organism evidence="2 3">
    <name type="scientific">Actinokineospora guangxiensis</name>
    <dbReference type="NCBI Taxonomy" id="1490288"/>
    <lineage>
        <taxon>Bacteria</taxon>
        <taxon>Bacillati</taxon>
        <taxon>Actinomycetota</taxon>
        <taxon>Actinomycetes</taxon>
        <taxon>Pseudonocardiales</taxon>
        <taxon>Pseudonocardiaceae</taxon>
        <taxon>Actinokineospora</taxon>
    </lineage>
</organism>
<dbReference type="PANTHER" id="PTHR38011:SF11">
    <property type="entry name" value="2,5-DIAMINO-6-RIBOSYLAMINO-4(3H)-PYRIMIDINONE 5'-PHOSPHATE REDUCTASE"/>
    <property type="match status" value="1"/>
</dbReference>
<accession>A0ABW0EQW9</accession>
<dbReference type="Pfam" id="PF01872">
    <property type="entry name" value="RibD_C"/>
    <property type="match status" value="1"/>
</dbReference>
<proteinExistence type="predicted"/>
<gene>
    <name evidence="2" type="ORF">ACFPM7_16905</name>
</gene>
<dbReference type="InterPro" id="IPR002734">
    <property type="entry name" value="RibDG_C"/>
</dbReference>
<dbReference type="SUPFAM" id="SSF53597">
    <property type="entry name" value="Dihydrofolate reductase-like"/>
    <property type="match status" value="1"/>
</dbReference>
<dbReference type="InterPro" id="IPR050765">
    <property type="entry name" value="Riboflavin_Biosynth_HTPR"/>
</dbReference>
<reference evidence="3" key="1">
    <citation type="journal article" date="2019" name="Int. J. Syst. Evol. Microbiol.">
        <title>The Global Catalogue of Microorganisms (GCM) 10K type strain sequencing project: providing services to taxonomists for standard genome sequencing and annotation.</title>
        <authorList>
            <consortium name="The Broad Institute Genomics Platform"/>
            <consortium name="The Broad Institute Genome Sequencing Center for Infectious Disease"/>
            <person name="Wu L."/>
            <person name="Ma J."/>
        </authorList>
    </citation>
    <scope>NUCLEOTIDE SEQUENCE [LARGE SCALE GENOMIC DNA]</scope>
    <source>
        <strain evidence="3">CCUG 59778</strain>
    </source>
</reference>
<evidence type="ECO:0000259" key="1">
    <source>
        <dbReference type="Pfam" id="PF01872"/>
    </source>
</evidence>
<evidence type="ECO:0000313" key="3">
    <source>
        <dbReference type="Proteomes" id="UP001596157"/>
    </source>
</evidence>
<dbReference type="EMBL" id="JBHSKF010000007">
    <property type="protein sequence ID" value="MFC5288738.1"/>
    <property type="molecule type" value="Genomic_DNA"/>
</dbReference>
<protein>
    <submittedName>
        <fullName evidence="2">Dihydrofolate reductase family protein</fullName>
    </submittedName>
</protein>
<keyword evidence="3" id="KW-1185">Reference proteome</keyword>
<dbReference type="RefSeq" id="WP_378248582.1">
    <property type="nucleotide sequence ID" value="NZ_JBHSKF010000007.1"/>
</dbReference>